<dbReference type="Proteomes" id="UP001454036">
    <property type="component" value="Unassembled WGS sequence"/>
</dbReference>
<sequence>MQNLITKRNKNITIQDYSELYHHLYLVPEVDASSSPGGLAGDEDGDGVNGRFPSSPICTGGNWFQKLAAGGAPGGLRSSPTATSG</sequence>
<keyword evidence="3" id="KW-1185">Reference proteome</keyword>
<dbReference type="AlphaFoldDB" id="A0AAV3NRT6"/>
<dbReference type="EMBL" id="BAABME010045528">
    <property type="protein sequence ID" value="GAA0142050.1"/>
    <property type="molecule type" value="Genomic_DNA"/>
</dbReference>
<feature type="region of interest" description="Disordered" evidence="1">
    <location>
        <begin position="32"/>
        <end position="54"/>
    </location>
</feature>
<organism evidence="2 3">
    <name type="scientific">Lithospermum erythrorhizon</name>
    <name type="common">Purple gromwell</name>
    <name type="synonym">Lithospermum officinale var. erythrorhizon</name>
    <dbReference type="NCBI Taxonomy" id="34254"/>
    <lineage>
        <taxon>Eukaryota</taxon>
        <taxon>Viridiplantae</taxon>
        <taxon>Streptophyta</taxon>
        <taxon>Embryophyta</taxon>
        <taxon>Tracheophyta</taxon>
        <taxon>Spermatophyta</taxon>
        <taxon>Magnoliopsida</taxon>
        <taxon>eudicotyledons</taxon>
        <taxon>Gunneridae</taxon>
        <taxon>Pentapetalae</taxon>
        <taxon>asterids</taxon>
        <taxon>lamiids</taxon>
        <taxon>Boraginales</taxon>
        <taxon>Boraginaceae</taxon>
        <taxon>Boraginoideae</taxon>
        <taxon>Lithospermeae</taxon>
        <taxon>Lithospermum</taxon>
    </lineage>
</organism>
<proteinExistence type="predicted"/>
<evidence type="ECO:0000313" key="3">
    <source>
        <dbReference type="Proteomes" id="UP001454036"/>
    </source>
</evidence>
<evidence type="ECO:0000256" key="1">
    <source>
        <dbReference type="SAM" id="MobiDB-lite"/>
    </source>
</evidence>
<comment type="caution">
    <text evidence="2">The sequence shown here is derived from an EMBL/GenBank/DDBJ whole genome shotgun (WGS) entry which is preliminary data.</text>
</comment>
<evidence type="ECO:0000313" key="2">
    <source>
        <dbReference type="EMBL" id="GAA0142050.1"/>
    </source>
</evidence>
<gene>
    <name evidence="2" type="ORF">LIER_44057</name>
</gene>
<reference evidence="2 3" key="1">
    <citation type="submission" date="2024-01" db="EMBL/GenBank/DDBJ databases">
        <title>The complete chloroplast genome sequence of Lithospermum erythrorhizon: insights into the phylogenetic relationship among Boraginaceae species and the maternal lineages of purple gromwells.</title>
        <authorList>
            <person name="Okada T."/>
            <person name="Watanabe K."/>
        </authorList>
    </citation>
    <scope>NUCLEOTIDE SEQUENCE [LARGE SCALE GENOMIC DNA]</scope>
</reference>
<protein>
    <submittedName>
        <fullName evidence="2">Uncharacterized protein</fullName>
    </submittedName>
</protein>
<accession>A0AAV3NRT6</accession>
<name>A0AAV3NRT6_LITER</name>